<protein>
    <recommendedName>
        <fullName evidence="6">Transmembrane protein</fullName>
    </recommendedName>
</protein>
<keyword evidence="1" id="KW-0472">Membrane</keyword>
<dbReference type="Proteomes" id="UP000195221">
    <property type="component" value="Unassembled WGS sequence"/>
</dbReference>
<name>A0A242MRS5_CABSO</name>
<evidence type="ECO:0000313" key="3">
    <source>
        <dbReference type="EMBL" id="OTP74878.1"/>
    </source>
</evidence>
<keyword evidence="1" id="KW-1133">Transmembrane helix</keyword>
<dbReference type="EMBL" id="NBTY01000079">
    <property type="protein sequence ID" value="OTP74878.1"/>
    <property type="molecule type" value="Genomic_DNA"/>
</dbReference>
<reference evidence="2 5" key="2">
    <citation type="submission" date="2017-03" db="EMBL/GenBank/DDBJ databases">
        <title>Genome analysis of strain PAMC 26577.</title>
        <authorList>
            <person name="Oh H.-M."/>
            <person name="Yang J.-A."/>
        </authorList>
    </citation>
    <scope>NUCLEOTIDE SEQUENCE [LARGE SCALE GENOMIC DNA]</scope>
    <source>
        <strain evidence="2 5">PAMC 26577</strain>
    </source>
</reference>
<evidence type="ECO:0008006" key="6">
    <source>
        <dbReference type="Google" id="ProtNLM"/>
    </source>
</evidence>
<dbReference type="RefSeq" id="WP_255581283.1">
    <property type="nucleotide sequence ID" value="NZ_MSRG01000084.1"/>
</dbReference>
<keyword evidence="1" id="KW-0812">Transmembrane</keyword>
<accession>A0A242MRS5</accession>
<dbReference type="EMBL" id="NBTZ01000070">
    <property type="protein sequence ID" value="OTP74032.1"/>
    <property type="molecule type" value="Genomic_DNA"/>
</dbReference>
<evidence type="ECO:0000313" key="5">
    <source>
        <dbReference type="Proteomes" id="UP000195221"/>
    </source>
</evidence>
<gene>
    <name evidence="3" type="ORF">PAMC26510_15960</name>
    <name evidence="2" type="ORF">PAMC26577_16780</name>
</gene>
<dbReference type="AlphaFoldDB" id="A0A242MRS5"/>
<evidence type="ECO:0000313" key="4">
    <source>
        <dbReference type="Proteomes" id="UP000194546"/>
    </source>
</evidence>
<proteinExistence type="predicted"/>
<reference evidence="3 4" key="1">
    <citation type="submission" date="2017-03" db="EMBL/GenBank/DDBJ databases">
        <title>Genome analysis of strain PAMC 26510.</title>
        <authorList>
            <person name="Oh H.-M."/>
            <person name="Yang J.-A."/>
        </authorList>
    </citation>
    <scope>NUCLEOTIDE SEQUENCE [LARGE SCALE GENOMIC DNA]</scope>
    <source>
        <strain evidence="3 4">PAMC 26510</strain>
    </source>
</reference>
<organism evidence="2 5">
    <name type="scientific">Caballeronia sordidicola</name>
    <name type="common">Burkholderia sordidicola</name>
    <dbReference type="NCBI Taxonomy" id="196367"/>
    <lineage>
        <taxon>Bacteria</taxon>
        <taxon>Pseudomonadati</taxon>
        <taxon>Pseudomonadota</taxon>
        <taxon>Betaproteobacteria</taxon>
        <taxon>Burkholderiales</taxon>
        <taxon>Burkholderiaceae</taxon>
        <taxon>Caballeronia</taxon>
    </lineage>
</organism>
<dbReference type="Proteomes" id="UP000194546">
    <property type="component" value="Unassembled WGS sequence"/>
</dbReference>
<comment type="caution">
    <text evidence="2">The sequence shown here is derived from an EMBL/GenBank/DDBJ whole genome shotgun (WGS) entry which is preliminary data.</text>
</comment>
<evidence type="ECO:0000313" key="2">
    <source>
        <dbReference type="EMBL" id="OTP74032.1"/>
    </source>
</evidence>
<sequence length="40" mass="4601">MSDLFDEYPMLVFALESLVALLLLIFIVAWTASGKKKNRR</sequence>
<feature type="transmembrane region" description="Helical" evidence="1">
    <location>
        <begin position="12"/>
        <end position="32"/>
    </location>
</feature>
<evidence type="ECO:0000256" key="1">
    <source>
        <dbReference type="SAM" id="Phobius"/>
    </source>
</evidence>